<protein>
    <submittedName>
        <fullName evidence="4">Terreic acid biosynthesis cluster A</fullName>
    </submittedName>
</protein>
<dbReference type="GO" id="GO:0044550">
    <property type="term" value="P:secondary metabolite biosynthetic process"/>
    <property type="evidence" value="ECO:0007669"/>
    <property type="project" value="TreeGrafter"/>
</dbReference>
<dbReference type="PANTHER" id="PTHR46720:SF3">
    <property type="entry name" value="FAD-BINDING DOMAIN-CONTAINING PROTEIN-RELATED"/>
    <property type="match status" value="1"/>
</dbReference>
<dbReference type="InterPro" id="IPR051104">
    <property type="entry name" value="FAD_monoxygenase"/>
</dbReference>
<evidence type="ECO:0000256" key="1">
    <source>
        <dbReference type="ARBA" id="ARBA00022630"/>
    </source>
</evidence>
<evidence type="ECO:0000256" key="3">
    <source>
        <dbReference type="ARBA" id="ARBA00023002"/>
    </source>
</evidence>
<sequence length="136" mass="15548">MRILIRRLQEIDAYRGLIPIEKAVAALGEEFARNSRMYLGEHGHMLTFPIGKGMTMNVVAFRTKADGKWEYERWVLPMNKEDMFNDFEGWGESVQKILSLMDKTDVWPLFDHPPASTYYSGNLAMLGDAAHASTPH</sequence>
<evidence type="ECO:0000256" key="2">
    <source>
        <dbReference type="ARBA" id="ARBA00022827"/>
    </source>
</evidence>
<dbReference type="EMBL" id="VNKQ01000005">
    <property type="protein sequence ID" value="KAG0651169.1"/>
    <property type="molecule type" value="Genomic_DNA"/>
</dbReference>
<dbReference type="OrthoDB" id="417877at2759"/>
<dbReference type="AlphaFoldDB" id="A0A9P6VPA8"/>
<keyword evidence="2" id="KW-0274">FAD</keyword>
<proteinExistence type="predicted"/>
<gene>
    <name evidence="4" type="ORF">D0Z07_2423</name>
</gene>
<evidence type="ECO:0000313" key="4">
    <source>
        <dbReference type="EMBL" id="KAG0651169.1"/>
    </source>
</evidence>
<accession>A0A9P6VPA8</accession>
<evidence type="ECO:0000313" key="5">
    <source>
        <dbReference type="Proteomes" id="UP000785200"/>
    </source>
</evidence>
<dbReference type="SUPFAM" id="SSF54373">
    <property type="entry name" value="FAD-linked reductases, C-terminal domain"/>
    <property type="match status" value="1"/>
</dbReference>
<keyword evidence="3" id="KW-0560">Oxidoreductase</keyword>
<comment type="caution">
    <text evidence="4">The sequence shown here is derived from an EMBL/GenBank/DDBJ whole genome shotgun (WGS) entry which is preliminary data.</text>
</comment>
<keyword evidence="1" id="KW-0285">Flavoprotein</keyword>
<organism evidence="4 5">
    <name type="scientific">Hyphodiscus hymeniophilus</name>
    <dbReference type="NCBI Taxonomy" id="353542"/>
    <lineage>
        <taxon>Eukaryota</taxon>
        <taxon>Fungi</taxon>
        <taxon>Dikarya</taxon>
        <taxon>Ascomycota</taxon>
        <taxon>Pezizomycotina</taxon>
        <taxon>Leotiomycetes</taxon>
        <taxon>Helotiales</taxon>
        <taxon>Hyphodiscaceae</taxon>
        <taxon>Hyphodiscus</taxon>
    </lineage>
</organism>
<reference evidence="4" key="1">
    <citation type="submission" date="2019-07" db="EMBL/GenBank/DDBJ databases">
        <title>Hyphodiscus hymeniophilus genome sequencing and assembly.</title>
        <authorList>
            <person name="Kramer G."/>
            <person name="Nodwell J."/>
        </authorList>
    </citation>
    <scope>NUCLEOTIDE SEQUENCE</scope>
    <source>
        <strain evidence="4">ATCC 34498</strain>
    </source>
</reference>
<name>A0A9P6VPA8_9HELO</name>
<dbReference type="PANTHER" id="PTHR46720">
    <property type="entry name" value="HYDROXYLASE, PUTATIVE (AFU_ORTHOLOGUE AFUA_3G01460)-RELATED"/>
    <property type="match status" value="1"/>
</dbReference>
<dbReference type="GO" id="GO:0016491">
    <property type="term" value="F:oxidoreductase activity"/>
    <property type="evidence" value="ECO:0007669"/>
    <property type="project" value="UniProtKB-KW"/>
</dbReference>
<dbReference type="InterPro" id="IPR036188">
    <property type="entry name" value="FAD/NAD-bd_sf"/>
</dbReference>
<keyword evidence="5" id="KW-1185">Reference proteome</keyword>
<dbReference type="Gene3D" id="3.50.50.60">
    <property type="entry name" value="FAD/NAD(P)-binding domain"/>
    <property type="match status" value="1"/>
</dbReference>
<dbReference type="Proteomes" id="UP000785200">
    <property type="component" value="Unassembled WGS sequence"/>
</dbReference>